<gene>
    <name evidence="5" type="ORF">K461DRAFT_270689</name>
</gene>
<dbReference type="CDD" id="cd12148">
    <property type="entry name" value="fungal_TF_MHR"/>
    <property type="match status" value="1"/>
</dbReference>
<feature type="domain" description="Zn(2)-C6 fungal-type" evidence="4">
    <location>
        <begin position="12"/>
        <end position="41"/>
    </location>
</feature>
<dbReference type="PROSITE" id="PS00463">
    <property type="entry name" value="ZN2_CY6_FUNGAL_1"/>
    <property type="match status" value="1"/>
</dbReference>
<dbReference type="InterPro" id="IPR050613">
    <property type="entry name" value="Sec_Metabolite_Reg"/>
</dbReference>
<accession>A0A9P4IUF4</accession>
<comment type="subcellular location">
    <subcellularLocation>
        <location evidence="1">Nucleus</location>
    </subcellularLocation>
</comment>
<dbReference type="Gene3D" id="4.10.240.10">
    <property type="entry name" value="Zn(2)-C6 fungal-type DNA-binding domain"/>
    <property type="match status" value="1"/>
</dbReference>
<dbReference type="EMBL" id="ML996090">
    <property type="protein sequence ID" value="KAF2150173.1"/>
    <property type="molecule type" value="Genomic_DNA"/>
</dbReference>
<proteinExistence type="predicted"/>
<feature type="compositionally biased region" description="Low complexity" evidence="3">
    <location>
        <begin position="151"/>
        <end position="163"/>
    </location>
</feature>
<sequence length="673" mass="75489">MPDRQSTAVKLSCEECRRRKTKCDKESPCTACKYAGLACTAIQRARLPRGRHARPRDRNTVLHSRVTQLEGLVKQLEAHLHSDVQEHSPDNQVSEVSPGSTAPPVPLKAYSLFAKDFFNALSNEVAGIRETLADSPHQDDGQQDDATPPGSISTASFPSSTSSELRGSGVLLGVGALTVDGSSLEQPPKEISMKLFDVYRDRVDCIFKATNLPMVRQLIEQRYSSGRRAPAAYVASAAALERAIYFLAICTMNENECNIMLLEEKTALTTRYRTALELALSRASLLTNPDKLVLQSFVIYLIALRVCKHYTASWTLVATAVRVASALGLPYSSKHGSLHTGEFMLVRLLYCIGVLDTQTSMDRGFSPMMSMHYFHHKPVLVNDIDLEQSAMPQQSHDSYCEMSFSHIINEFTIVVRKLNEVPPDDPGSYTSWNSKVQLVHDFEFHMKAYCNKLGSANNNFVRYIELVVEIAILDSNLLLRRPLYRCRDSPYPPSDRFDTLDVATRVMQHILWQANDSSFSPWSWFSNSWLRWHALAIVLAELCASRHDDLSSRAYVIAKQGFAHYEALMSATDLASVWAPIKRLMDRVDQVRQQSHQGLSDSDRFSPQSGTQTSSLTGTDAMFANSSTVDSLLDPTLDFENDALWLNWDSFVEDMSNEWNSNYGPHEVSVFQQ</sequence>
<dbReference type="SMART" id="SM00066">
    <property type="entry name" value="GAL4"/>
    <property type="match status" value="1"/>
</dbReference>
<evidence type="ECO:0000256" key="1">
    <source>
        <dbReference type="ARBA" id="ARBA00004123"/>
    </source>
</evidence>
<dbReference type="PROSITE" id="PS50048">
    <property type="entry name" value="ZN2_CY6_FUNGAL_2"/>
    <property type="match status" value="1"/>
</dbReference>
<name>A0A9P4IUF4_9PEZI</name>
<reference evidence="5" key="1">
    <citation type="journal article" date="2020" name="Stud. Mycol.">
        <title>101 Dothideomycetes genomes: a test case for predicting lifestyles and emergence of pathogens.</title>
        <authorList>
            <person name="Haridas S."/>
            <person name="Albert R."/>
            <person name="Binder M."/>
            <person name="Bloem J."/>
            <person name="Labutti K."/>
            <person name="Salamov A."/>
            <person name="Andreopoulos B."/>
            <person name="Baker S."/>
            <person name="Barry K."/>
            <person name="Bills G."/>
            <person name="Bluhm B."/>
            <person name="Cannon C."/>
            <person name="Castanera R."/>
            <person name="Culley D."/>
            <person name="Daum C."/>
            <person name="Ezra D."/>
            <person name="Gonzalez J."/>
            <person name="Henrissat B."/>
            <person name="Kuo A."/>
            <person name="Liang C."/>
            <person name="Lipzen A."/>
            <person name="Lutzoni F."/>
            <person name="Magnuson J."/>
            <person name="Mondo S."/>
            <person name="Nolan M."/>
            <person name="Ohm R."/>
            <person name="Pangilinan J."/>
            <person name="Park H.-J."/>
            <person name="Ramirez L."/>
            <person name="Alfaro M."/>
            <person name="Sun H."/>
            <person name="Tritt A."/>
            <person name="Yoshinaga Y."/>
            <person name="Zwiers L.-H."/>
            <person name="Turgeon B."/>
            <person name="Goodwin S."/>
            <person name="Spatafora J."/>
            <person name="Crous P."/>
            <person name="Grigoriev I."/>
        </authorList>
    </citation>
    <scope>NUCLEOTIDE SEQUENCE</scope>
    <source>
        <strain evidence="5">CBS 260.36</strain>
    </source>
</reference>
<dbReference type="AlphaFoldDB" id="A0A9P4IUF4"/>
<dbReference type="Pfam" id="PF00172">
    <property type="entry name" value="Zn_clus"/>
    <property type="match status" value="1"/>
</dbReference>
<dbReference type="OrthoDB" id="424974at2759"/>
<dbReference type="GO" id="GO:0000981">
    <property type="term" value="F:DNA-binding transcription factor activity, RNA polymerase II-specific"/>
    <property type="evidence" value="ECO:0007669"/>
    <property type="project" value="InterPro"/>
</dbReference>
<organism evidence="5 6">
    <name type="scientific">Myriangium duriaei CBS 260.36</name>
    <dbReference type="NCBI Taxonomy" id="1168546"/>
    <lineage>
        <taxon>Eukaryota</taxon>
        <taxon>Fungi</taxon>
        <taxon>Dikarya</taxon>
        <taxon>Ascomycota</taxon>
        <taxon>Pezizomycotina</taxon>
        <taxon>Dothideomycetes</taxon>
        <taxon>Dothideomycetidae</taxon>
        <taxon>Myriangiales</taxon>
        <taxon>Myriangiaceae</taxon>
        <taxon>Myriangium</taxon>
    </lineage>
</organism>
<dbReference type="InterPro" id="IPR001138">
    <property type="entry name" value="Zn2Cys6_DnaBD"/>
</dbReference>
<dbReference type="PANTHER" id="PTHR31001">
    <property type="entry name" value="UNCHARACTERIZED TRANSCRIPTIONAL REGULATORY PROTEIN"/>
    <property type="match status" value="1"/>
</dbReference>
<dbReference type="CDD" id="cd00067">
    <property type="entry name" value="GAL4"/>
    <property type="match status" value="1"/>
</dbReference>
<protein>
    <recommendedName>
        <fullName evidence="4">Zn(2)-C6 fungal-type domain-containing protein</fullName>
    </recommendedName>
</protein>
<dbReference type="GO" id="GO:0005634">
    <property type="term" value="C:nucleus"/>
    <property type="evidence" value="ECO:0007669"/>
    <property type="project" value="UniProtKB-SubCell"/>
</dbReference>
<dbReference type="Proteomes" id="UP000799439">
    <property type="component" value="Unassembled WGS sequence"/>
</dbReference>
<evidence type="ECO:0000259" key="4">
    <source>
        <dbReference type="PROSITE" id="PS50048"/>
    </source>
</evidence>
<evidence type="ECO:0000313" key="6">
    <source>
        <dbReference type="Proteomes" id="UP000799439"/>
    </source>
</evidence>
<feature type="region of interest" description="Disordered" evidence="3">
    <location>
        <begin position="592"/>
        <end position="618"/>
    </location>
</feature>
<dbReference type="GO" id="GO:0008270">
    <property type="term" value="F:zinc ion binding"/>
    <property type="evidence" value="ECO:0007669"/>
    <property type="project" value="InterPro"/>
</dbReference>
<feature type="region of interest" description="Disordered" evidence="3">
    <location>
        <begin position="134"/>
        <end position="164"/>
    </location>
</feature>
<dbReference type="SUPFAM" id="SSF57701">
    <property type="entry name" value="Zn2/Cys6 DNA-binding domain"/>
    <property type="match status" value="1"/>
</dbReference>
<keyword evidence="6" id="KW-1185">Reference proteome</keyword>
<feature type="compositionally biased region" description="Low complexity" evidence="3">
    <location>
        <begin position="606"/>
        <end position="618"/>
    </location>
</feature>
<dbReference type="PANTHER" id="PTHR31001:SF85">
    <property type="entry name" value="ZN(II)2CYS6 TRANSCRIPTION FACTOR (EUROFUNG)"/>
    <property type="match status" value="1"/>
</dbReference>
<evidence type="ECO:0000313" key="5">
    <source>
        <dbReference type="EMBL" id="KAF2150173.1"/>
    </source>
</evidence>
<comment type="caution">
    <text evidence="5">The sequence shown here is derived from an EMBL/GenBank/DDBJ whole genome shotgun (WGS) entry which is preliminary data.</text>
</comment>
<evidence type="ECO:0000256" key="3">
    <source>
        <dbReference type="SAM" id="MobiDB-lite"/>
    </source>
</evidence>
<keyword evidence="2" id="KW-0539">Nucleus</keyword>
<evidence type="ECO:0000256" key="2">
    <source>
        <dbReference type="ARBA" id="ARBA00023242"/>
    </source>
</evidence>
<dbReference type="InterPro" id="IPR036864">
    <property type="entry name" value="Zn2-C6_fun-type_DNA-bd_sf"/>
</dbReference>